<accession>A0A345C2M2</accession>
<evidence type="ECO:0000256" key="1">
    <source>
        <dbReference type="SAM" id="MobiDB-lite"/>
    </source>
</evidence>
<reference evidence="3 4" key="1">
    <citation type="journal article" date="2018" name="J. Microbiol.">
        <title>Salicibibacter kimchii gen. nov., sp. nov., a moderately halophilic and alkalitolerant bacterium in the family Bacillaceae, isolated from kimchi.</title>
        <authorList>
            <person name="Jang J.Y."/>
            <person name="Oh Y.J."/>
            <person name="Lim S.K."/>
            <person name="Park H.K."/>
            <person name="Lee C."/>
            <person name="Kim J.Y."/>
            <person name="Lee M.A."/>
            <person name="Choi H.J."/>
        </authorList>
    </citation>
    <scope>NUCLEOTIDE SEQUENCE [LARGE SCALE GENOMIC DNA]</scope>
    <source>
        <strain evidence="3 4">NKC1-1</strain>
    </source>
</reference>
<proteinExistence type="predicted"/>
<dbReference type="AlphaFoldDB" id="A0A345C2M2"/>
<sequence length="602" mass="66188">MRAKKGSVVMIGAFLVFATIPAAPASSNEQSEEYASKDEAVYGNLEADGTLQDMYVVNTFHITAPGEFVDHGDYTNVRNLSNLRDMELTEDTVHFQAEEEEFYYQGEMDDRELPWDISVTYLLDGEEVSPDNLAGENGSLDIQIATSSNENVDSVFFENYMLQLSLTLDPSIFDDIQAPDGIKASEGKNQQITFTGMPEQEEIFIVSANVSDFEMDPIEITASPASMSMDDPDLGPVKEDMQSLSDAIREVNDGVSELNDGISELNTGIEDVSSGSSEYQAGVDELDQSSGELVAGSVEIRDVLQDVDDSVQGDLDLPDVGELEALPEGMGEIAEGLHEVADGLEELKENYDEAYGALDEAMVGIPDDDISEEQIASLYESNADPEVVDELVEMYGAASQAKETYHAVQEAFTSVTDILEQTSGSTREMAENLETTTAEIERTVESLDGLEELDTLAELPEGIATMASEYEAFHSGLVEYTDGVSDLATSYEDLDGGIQELDEGMTSMEEGTSELEDGTEELQEETSDLPGEMQSEVDEMMDEYDASDFEPVSFVSEENEDVEIVQFVLETESIEMDEPETTDEEEEEEEPGLWERFLDLFR</sequence>
<dbReference type="OrthoDB" id="9815841at2"/>
<dbReference type="Proteomes" id="UP000252100">
    <property type="component" value="Chromosome"/>
</dbReference>
<organism evidence="3 4">
    <name type="scientific">Salicibibacter kimchii</name>
    <dbReference type="NCBI Taxonomy" id="2099786"/>
    <lineage>
        <taxon>Bacteria</taxon>
        <taxon>Bacillati</taxon>
        <taxon>Bacillota</taxon>
        <taxon>Bacilli</taxon>
        <taxon>Bacillales</taxon>
        <taxon>Bacillaceae</taxon>
        <taxon>Salicibibacter</taxon>
    </lineage>
</organism>
<keyword evidence="4" id="KW-1185">Reference proteome</keyword>
<evidence type="ECO:0000313" key="4">
    <source>
        <dbReference type="Proteomes" id="UP000252100"/>
    </source>
</evidence>
<keyword evidence="2" id="KW-0732">Signal</keyword>
<feature type="region of interest" description="Disordered" evidence="1">
    <location>
        <begin position="573"/>
        <end position="602"/>
    </location>
</feature>
<dbReference type="Gene3D" id="1.10.287.950">
    <property type="entry name" value="Methyl-accepting chemotaxis protein"/>
    <property type="match status" value="2"/>
</dbReference>
<gene>
    <name evidence="3" type="ORF">DT065_16645</name>
</gene>
<evidence type="ECO:0000256" key="2">
    <source>
        <dbReference type="SAM" id="SignalP"/>
    </source>
</evidence>
<evidence type="ECO:0000313" key="3">
    <source>
        <dbReference type="EMBL" id="AXF57453.1"/>
    </source>
</evidence>
<feature type="chain" id="PRO_5016557983" evidence="2">
    <location>
        <begin position="26"/>
        <end position="602"/>
    </location>
</feature>
<dbReference type="EMBL" id="CP031092">
    <property type="protein sequence ID" value="AXF57453.1"/>
    <property type="molecule type" value="Genomic_DNA"/>
</dbReference>
<feature type="compositionally biased region" description="Acidic residues" evidence="1">
    <location>
        <begin position="573"/>
        <end position="592"/>
    </location>
</feature>
<feature type="signal peptide" evidence="2">
    <location>
        <begin position="1"/>
        <end position="25"/>
    </location>
</feature>
<name>A0A345C2M2_9BACI</name>
<dbReference type="KEGG" id="rue:DT065_16645"/>
<dbReference type="RefSeq" id="WP_114375289.1">
    <property type="nucleotide sequence ID" value="NZ_CP031092.1"/>
</dbReference>
<dbReference type="SUPFAM" id="SSF58104">
    <property type="entry name" value="Methyl-accepting chemotaxis protein (MCP) signaling domain"/>
    <property type="match status" value="1"/>
</dbReference>
<protein>
    <submittedName>
        <fullName evidence="3">YhgE/Pip domain-containing protein</fullName>
    </submittedName>
</protein>